<dbReference type="SUPFAM" id="SSF110087">
    <property type="entry name" value="DR1885-like metal-binding protein"/>
    <property type="match status" value="1"/>
</dbReference>
<dbReference type="InterPro" id="IPR036182">
    <property type="entry name" value="PCuAC_sf"/>
</dbReference>
<evidence type="ECO:0000313" key="2">
    <source>
        <dbReference type="Proteomes" id="UP001251857"/>
    </source>
</evidence>
<accession>A0ABU3BWV5</accession>
<comment type="caution">
    <text evidence="1">The sequence shown here is derived from an EMBL/GenBank/DDBJ whole genome shotgun (WGS) entry which is preliminary data.</text>
</comment>
<dbReference type="PANTHER" id="PTHR36302:SF1">
    <property type="entry name" value="COPPER CHAPERONE PCU(A)C"/>
    <property type="match status" value="1"/>
</dbReference>
<dbReference type="PANTHER" id="PTHR36302">
    <property type="entry name" value="BLR7088 PROTEIN"/>
    <property type="match status" value="1"/>
</dbReference>
<dbReference type="Proteomes" id="UP001251857">
    <property type="component" value="Unassembled WGS sequence"/>
</dbReference>
<proteinExistence type="predicted"/>
<sequence length="157" mass="16587">MPNFHHRAALIGLGCLVIAAACTRAPAPDCGDLRVEAPWVRLPPPGAPMQAAYFQLHNPGNRRVIVSGVTSSDFKRVMLHETVDRDGQASMAHLDELSVGPGERVTLRPGGAHLMLSAPPEAPAAGDAVVFDLQCGAAGEATRRFEATYRRAAPADS</sequence>
<dbReference type="EMBL" id="JAVRIB010000002">
    <property type="protein sequence ID" value="MDT0633781.1"/>
    <property type="molecule type" value="Genomic_DNA"/>
</dbReference>
<name>A0ABU3BWV5_9GAMM</name>
<dbReference type="RefSeq" id="WP_311651506.1">
    <property type="nucleotide sequence ID" value="NZ_JAVRIB010000002.1"/>
</dbReference>
<reference evidence="1 2" key="1">
    <citation type="submission" date="2023-09" db="EMBL/GenBank/DDBJ databases">
        <authorList>
            <person name="Rey-Velasco X."/>
        </authorList>
    </citation>
    <scope>NUCLEOTIDE SEQUENCE [LARGE SCALE GENOMIC DNA]</scope>
    <source>
        <strain evidence="1 2">W335</strain>
    </source>
</reference>
<gene>
    <name evidence="1" type="ORF">RM532_02280</name>
</gene>
<protein>
    <submittedName>
        <fullName evidence="1">Copper chaperone PCu(A)C</fullName>
    </submittedName>
</protein>
<keyword evidence="2" id="KW-1185">Reference proteome</keyword>
<organism evidence="1 2">
    <name type="scientific">Spectribacter hydrogenoxidans</name>
    <dbReference type="NCBI Taxonomy" id="3075608"/>
    <lineage>
        <taxon>Bacteria</taxon>
        <taxon>Pseudomonadati</taxon>
        <taxon>Pseudomonadota</taxon>
        <taxon>Gammaproteobacteria</taxon>
        <taxon>Salinisphaerales</taxon>
        <taxon>Salinisphaeraceae</taxon>
        <taxon>Spectribacter</taxon>
    </lineage>
</organism>
<dbReference type="Gene3D" id="2.60.40.1890">
    <property type="entry name" value="PCu(A)C copper chaperone"/>
    <property type="match status" value="1"/>
</dbReference>
<dbReference type="InterPro" id="IPR007410">
    <property type="entry name" value="LpqE-like"/>
</dbReference>
<dbReference type="Pfam" id="PF04314">
    <property type="entry name" value="PCuAC"/>
    <property type="match status" value="1"/>
</dbReference>
<dbReference type="PROSITE" id="PS51257">
    <property type="entry name" value="PROKAR_LIPOPROTEIN"/>
    <property type="match status" value="1"/>
</dbReference>
<dbReference type="InterPro" id="IPR058248">
    <property type="entry name" value="Lxx211020-like"/>
</dbReference>
<evidence type="ECO:0000313" key="1">
    <source>
        <dbReference type="EMBL" id="MDT0633781.1"/>
    </source>
</evidence>